<reference evidence="2" key="2">
    <citation type="journal article" date="2023" name="IMA Fungus">
        <title>Comparative genomic study of the Penicillium genus elucidates a diverse pangenome and 15 lateral gene transfer events.</title>
        <authorList>
            <person name="Petersen C."/>
            <person name="Sorensen T."/>
            <person name="Nielsen M.R."/>
            <person name="Sondergaard T.E."/>
            <person name="Sorensen J.L."/>
            <person name="Fitzpatrick D.A."/>
            <person name="Frisvad J.C."/>
            <person name="Nielsen K.L."/>
        </authorList>
    </citation>
    <scope>NUCLEOTIDE SEQUENCE</scope>
    <source>
        <strain evidence="2">IBT 23319</strain>
    </source>
</reference>
<dbReference type="PANTHER" id="PTHR35394">
    <property type="entry name" value="DUF3176 DOMAIN-CONTAINING PROTEIN"/>
    <property type="match status" value="1"/>
</dbReference>
<dbReference type="OrthoDB" id="5242705at2759"/>
<keyword evidence="1" id="KW-0812">Transmembrane</keyword>
<comment type="caution">
    <text evidence="2">The sequence shown here is derived from an EMBL/GenBank/DDBJ whole genome shotgun (WGS) entry which is preliminary data.</text>
</comment>
<name>A0A9W9PEB9_PENCI</name>
<dbReference type="AlphaFoldDB" id="A0A9W9PEB9"/>
<evidence type="ECO:0000313" key="3">
    <source>
        <dbReference type="Proteomes" id="UP001147733"/>
    </source>
</evidence>
<keyword evidence="1" id="KW-1133">Transmembrane helix</keyword>
<dbReference type="RefSeq" id="XP_056504728.1">
    <property type="nucleotide sequence ID" value="XM_056638971.1"/>
</dbReference>
<dbReference type="GeneID" id="81378138"/>
<dbReference type="EMBL" id="JAPQKT010000001">
    <property type="protein sequence ID" value="KAJ5241724.1"/>
    <property type="molecule type" value="Genomic_DNA"/>
</dbReference>
<feature type="transmembrane region" description="Helical" evidence="1">
    <location>
        <begin position="71"/>
        <end position="94"/>
    </location>
</feature>
<reference evidence="2" key="1">
    <citation type="submission" date="2022-11" db="EMBL/GenBank/DDBJ databases">
        <authorList>
            <person name="Petersen C."/>
        </authorList>
    </citation>
    <scope>NUCLEOTIDE SEQUENCE</scope>
    <source>
        <strain evidence="2">IBT 23319</strain>
    </source>
</reference>
<proteinExistence type="predicted"/>
<protein>
    <submittedName>
        <fullName evidence="2">Uncharacterized protein</fullName>
    </submittedName>
</protein>
<gene>
    <name evidence="2" type="ORF">N7469_000051</name>
</gene>
<keyword evidence="1" id="KW-0472">Membrane</keyword>
<keyword evidence="3" id="KW-1185">Reference proteome</keyword>
<sequence>MVIFLFEEGRRSDGAVDMFATNALINRIRNFGFPSVMSGVAASFMKTGLENSNATVNGTIETTKVFGSVQWYRLILSAFLVVLGITIFTGTAASNKKANIPLWKSSALAPFYHGLEELEGNEFKSANVMETTAEKEDVRLRYSEANG</sequence>
<dbReference type="Proteomes" id="UP001147733">
    <property type="component" value="Unassembled WGS sequence"/>
</dbReference>
<evidence type="ECO:0000313" key="2">
    <source>
        <dbReference type="EMBL" id="KAJ5241724.1"/>
    </source>
</evidence>
<organism evidence="2 3">
    <name type="scientific">Penicillium citrinum</name>
    <dbReference type="NCBI Taxonomy" id="5077"/>
    <lineage>
        <taxon>Eukaryota</taxon>
        <taxon>Fungi</taxon>
        <taxon>Dikarya</taxon>
        <taxon>Ascomycota</taxon>
        <taxon>Pezizomycotina</taxon>
        <taxon>Eurotiomycetes</taxon>
        <taxon>Eurotiomycetidae</taxon>
        <taxon>Eurotiales</taxon>
        <taxon>Aspergillaceae</taxon>
        <taxon>Penicillium</taxon>
    </lineage>
</organism>
<evidence type="ECO:0000256" key="1">
    <source>
        <dbReference type="SAM" id="Phobius"/>
    </source>
</evidence>
<accession>A0A9W9PEB9</accession>
<dbReference type="PANTHER" id="PTHR35394:SF5">
    <property type="entry name" value="DUF3176 DOMAIN-CONTAINING PROTEIN"/>
    <property type="match status" value="1"/>
</dbReference>